<keyword evidence="6" id="KW-0677">Repeat</keyword>
<evidence type="ECO:0000256" key="2">
    <source>
        <dbReference type="ARBA" id="ARBA00004371"/>
    </source>
</evidence>
<dbReference type="GO" id="GO:0030315">
    <property type="term" value="C:T-tubule"/>
    <property type="evidence" value="ECO:0007669"/>
    <property type="project" value="UniProtKB-SubCell"/>
</dbReference>
<feature type="compositionally biased region" description="Polar residues" evidence="16">
    <location>
        <begin position="1960"/>
        <end position="1969"/>
    </location>
</feature>
<protein>
    <recommendedName>
        <fullName evidence="21">Ankyrin 3</fullName>
    </recommendedName>
</protein>
<dbReference type="Pfam" id="PF00531">
    <property type="entry name" value="Death"/>
    <property type="match status" value="1"/>
</dbReference>
<keyword evidence="5" id="KW-0597">Phosphoprotein</keyword>
<feature type="repeat" description="ANK" evidence="15">
    <location>
        <begin position="368"/>
        <end position="400"/>
    </location>
</feature>
<feature type="repeat" description="ANK" evidence="15">
    <location>
        <begin position="566"/>
        <end position="598"/>
    </location>
</feature>
<dbReference type="GO" id="GO:0045211">
    <property type="term" value="C:postsynaptic membrane"/>
    <property type="evidence" value="ECO:0007669"/>
    <property type="project" value="UniProtKB-SubCell"/>
</dbReference>
<dbReference type="FunFam" id="1.25.40.20:FF:000001">
    <property type="entry name" value="Ankyrin-2 isoform 2"/>
    <property type="match status" value="1"/>
</dbReference>
<feature type="repeat" description="ANK" evidence="15">
    <location>
        <begin position="599"/>
        <end position="631"/>
    </location>
</feature>
<dbReference type="Gene3D" id="1.25.40.20">
    <property type="entry name" value="Ankyrin repeat-containing domain"/>
    <property type="match status" value="4"/>
</dbReference>
<feature type="repeat" description="ANK" evidence="15">
    <location>
        <begin position="302"/>
        <end position="334"/>
    </location>
</feature>
<dbReference type="InterPro" id="IPR037971">
    <property type="entry name" value="Ank3_Death"/>
</dbReference>
<dbReference type="Proteomes" id="UP000770717">
    <property type="component" value="Unassembled WGS sequence"/>
</dbReference>
<evidence type="ECO:0000256" key="10">
    <source>
        <dbReference type="ARBA" id="ARBA00023212"/>
    </source>
</evidence>
<dbReference type="SMART" id="SM00248">
    <property type="entry name" value="ANK"/>
    <property type="match status" value="21"/>
</dbReference>
<dbReference type="Gene3D" id="2.60.40.2660">
    <property type="match status" value="1"/>
</dbReference>
<reference evidence="19" key="1">
    <citation type="thesis" date="2020" institute="ProQuest LLC" country="789 East Eisenhower Parkway, Ann Arbor, MI, USA">
        <title>Comparative Genomics and Chromosome Evolution.</title>
        <authorList>
            <person name="Mudd A.B."/>
        </authorList>
    </citation>
    <scope>NUCLEOTIDE SEQUENCE</scope>
    <source>
        <strain evidence="19">HN-11 Male</strain>
        <tissue evidence="19">Kidney and liver</tissue>
    </source>
</reference>
<dbReference type="GO" id="GO:0007165">
    <property type="term" value="P:signal transduction"/>
    <property type="evidence" value="ECO:0007669"/>
    <property type="project" value="InterPro"/>
</dbReference>
<evidence type="ECO:0000256" key="14">
    <source>
        <dbReference type="ARBA" id="ARBA00034100"/>
    </source>
</evidence>
<keyword evidence="3" id="KW-1003">Cell membrane</keyword>
<feature type="compositionally biased region" description="Basic and acidic residues" evidence="16">
    <location>
        <begin position="3205"/>
        <end position="3223"/>
    </location>
</feature>
<dbReference type="InterPro" id="IPR000906">
    <property type="entry name" value="ZU5_dom"/>
</dbReference>
<dbReference type="FunFam" id="1.25.40.20:FF:000002">
    <property type="entry name" value="Ankyrin-2 isoform 2"/>
    <property type="match status" value="1"/>
</dbReference>
<dbReference type="PANTHER" id="PTHR24123">
    <property type="entry name" value="ANKYRIN REPEAT-CONTAINING"/>
    <property type="match status" value="1"/>
</dbReference>
<gene>
    <name evidence="19" type="ORF">GDO78_008192</name>
</gene>
<evidence type="ECO:0000256" key="16">
    <source>
        <dbReference type="SAM" id="MobiDB-lite"/>
    </source>
</evidence>
<feature type="domain" description="ZU5" evidence="18">
    <location>
        <begin position="988"/>
        <end position="1135"/>
    </location>
</feature>
<dbReference type="InterPro" id="IPR051165">
    <property type="entry name" value="Multifunctional_ANK_Repeat"/>
</dbReference>
<feature type="repeat" description="ANK" evidence="15">
    <location>
        <begin position="434"/>
        <end position="466"/>
    </location>
</feature>
<feature type="compositionally biased region" description="Basic and acidic residues" evidence="16">
    <location>
        <begin position="2536"/>
        <end position="2550"/>
    </location>
</feature>
<feature type="repeat" description="ANK" evidence="15">
    <location>
        <begin position="269"/>
        <end position="301"/>
    </location>
</feature>
<evidence type="ECO:0000256" key="15">
    <source>
        <dbReference type="PROSITE-ProRule" id="PRU00023"/>
    </source>
</evidence>
<dbReference type="GO" id="GO:0072659">
    <property type="term" value="P:protein localization to plasma membrane"/>
    <property type="evidence" value="ECO:0007669"/>
    <property type="project" value="UniProtKB-ARBA"/>
</dbReference>
<feature type="region of interest" description="Disordered" evidence="16">
    <location>
        <begin position="1358"/>
        <end position="1378"/>
    </location>
</feature>
<dbReference type="InterPro" id="IPR000488">
    <property type="entry name" value="Death_dom"/>
</dbReference>
<feature type="region of interest" description="Disordered" evidence="16">
    <location>
        <begin position="2415"/>
        <end position="2458"/>
    </location>
</feature>
<feature type="compositionally biased region" description="Basic and acidic residues" evidence="16">
    <location>
        <begin position="2491"/>
        <end position="2501"/>
    </location>
</feature>
<dbReference type="PRINTS" id="PR01415">
    <property type="entry name" value="ANKYRIN"/>
</dbReference>
<feature type="compositionally biased region" description="Low complexity" evidence="16">
    <location>
        <begin position="2503"/>
        <end position="2517"/>
    </location>
</feature>
<dbReference type="InterPro" id="IPR036770">
    <property type="entry name" value="Ankyrin_rpt-contain_sf"/>
</dbReference>
<feature type="region of interest" description="Disordered" evidence="16">
    <location>
        <begin position="1936"/>
        <end position="1981"/>
    </location>
</feature>
<evidence type="ECO:0000259" key="18">
    <source>
        <dbReference type="PROSITE" id="PS51145"/>
    </source>
</evidence>
<feature type="compositionally biased region" description="Basic and acidic residues" evidence="16">
    <location>
        <begin position="1938"/>
        <end position="1959"/>
    </location>
</feature>
<evidence type="ECO:0000256" key="6">
    <source>
        <dbReference type="ARBA" id="ARBA00022737"/>
    </source>
</evidence>
<feature type="repeat" description="ANK" evidence="15">
    <location>
        <begin position="500"/>
        <end position="532"/>
    </location>
</feature>
<feature type="region of interest" description="Disordered" evidence="16">
    <location>
        <begin position="2484"/>
        <end position="2517"/>
    </location>
</feature>
<dbReference type="Pfam" id="PF17809">
    <property type="entry name" value="UPA_2"/>
    <property type="match status" value="1"/>
</dbReference>
<feature type="domain" description="Death" evidence="17">
    <location>
        <begin position="3833"/>
        <end position="3917"/>
    </location>
</feature>
<feature type="compositionally biased region" description="Polar residues" evidence="16">
    <location>
        <begin position="2651"/>
        <end position="2661"/>
    </location>
</feature>
<feature type="region of interest" description="Disordered" evidence="16">
    <location>
        <begin position="2677"/>
        <end position="2709"/>
    </location>
</feature>
<feature type="compositionally biased region" description="Basic and acidic residues" evidence="16">
    <location>
        <begin position="2448"/>
        <end position="2458"/>
    </location>
</feature>
<comment type="subcellular location">
    <subcellularLocation>
        <location evidence="13">Cell membrane</location>
        <location evidence="13">Sarcolemma</location>
        <location evidence="13">T-tubule</location>
    </subcellularLocation>
    <subcellularLocation>
        <location evidence="1">Cytoplasm</location>
        <location evidence="1">Cytoskeleton</location>
    </subcellularLocation>
    <subcellularLocation>
        <location evidence="2">Lysosome</location>
    </subcellularLocation>
    <subcellularLocation>
        <location evidence="14">Postsynaptic cell membrane</location>
    </subcellularLocation>
</comment>
<feature type="compositionally biased region" description="Basic and acidic residues" evidence="16">
    <location>
        <begin position="4252"/>
        <end position="4278"/>
    </location>
</feature>
<feature type="compositionally biased region" description="Low complexity" evidence="16">
    <location>
        <begin position="3342"/>
        <end position="3363"/>
    </location>
</feature>
<feature type="domain" description="ZU5" evidence="18">
    <location>
        <begin position="882"/>
        <end position="986"/>
    </location>
</feature>
<dbReference type="Gene3D" id="1.10.533.10">
    <property type="entry name" value="Death Domain, Fas"/>
    <property type="match status" value="1"/>
</dbReference>
<dbReference type="SMART" id="SM00218">
    <property type="entry name" value="ZU5"/>
    <property type="match status" value="1"/>
</dbReference>
<evidence type="ECO:0008006" key="21">
    <source>
        <dbReference type="Google" id="ProtNLM"/>
    </source>
</evidence>
<evidence type="ECO:0000313" key="19">
    <source>
        <dbReference type="EMBL" id="KAG9484949.1"/>
    </source>
</evidence>
<keyword evidence="11" id="KW-0458">Lysosome</keyword>
<feature type="compositionally biased region" description="Polar residues" evidence="16">
    <location>
        <begin position="2890"/>
        <end position="2904"/>
    </location>
</feature>
<evidence type="ECO:0000256" key="3">
    <source>
        <dbReference type="ARBA" id="ARBA00022475"/>
    </source>
</evidence>
<feature type="repeat" description="ANK" evidence="15">
    <location>
        <begin position="42"/>
        <end position="74"/>
    </location>
</feature>
<feature type="compositionally biased region" description="Polar residues" evidence="16">
    <location>
        <begin position="4179"/>
        <end position="4196"/>
    </location>
</feature>
<feature type="region of interest" description="Disordered" evidence="16">
    <location>
        <begin position="3071"/>
        <end position="3094"/>
    </location>
</feature>
<feature type="compositionally biased region" description="Basic and acidic residues" evidence="16">
    <location>
        <begin position="3034"/>
        <end position="3045"/>
    </location>
</feature>
<feature type="repeat" description="ANK" evidence="15">
    <location>
        <begin position="236"/>
        <end position="268"/>
    </location>
</feature>
<evidence type="ECO:0000256" key="4">
    <source>
        <dbReference type="ARBA" id="ARBA00022490"/>
    </source>
</evidence>
<feature type="region of interest" description="Disordered" evidence="16">
    <location>
        <begin position="3246"/>
        <end position="3275"/>
    </location>
</feature>
<dbReference type="OrthoDB" id="20872at2759"/>
<feature type="repeat" description="ANK" evidence="15">
    <location>
        <begin position="9"/>
        <end position="41"/>
    </location>
</feature>
<feature type="compositionally biased region" description="Acidic residues" evidence="16">
    <location>
        <begin position="3174"/>
        <end position="3193"/>
    </location>
</feature>
<dbReference type="PROSITE" id="PS50017">
    <property type="entry name" value="DEATH_DOMAIN"/>
    <property type="match status" value="1"/>
</dbReference>
<feature type="compositionally biased region" description="Polar residues" evidence="16">
    <location>
        <begin position="4218"/>
        <end position="4237"/>
    </location>
</feature>
<feature type="region of interest" description="Disordered" evidence="16">
    <location>
        <begin position="2533"/>
        <end position="2558"/>
    </location>
</feature>
<dbReference type="EMBL" id="WNTK01000004">
    <property type="protein sequence ID" value="KAG9484949.1"/>
    <property type="molecule type" value="Genomic_DNA"/>
</dbReference>
<dbReference type="InterPro" id="IPR011029">
    <property type="entry name" value="DEATH-like_dom_sf"/>
</dbReference>
<feature type="region of interest" description="Disordered" evidence="16">
    <location>
        <begin position="3758"/>
        <end position="3833"/>
    </location>
</feature>
<evidence type="ECO:0000256" key="8">
    <source>
        <dbReference type="ARBA" id="ARBA00023043"/>
    </source>
</evidence>
<dbReference type="FunFam" id="2.60.220.30:FF:000005">
    <property type="entry name" value="Ankyrin-2 isoform 2"/>
    <property type="match status" value="1"/>
</dbReference>
<evidence type="ECO:0000256" key="5">
    <source>
        <dbReference type="ARBA" id="ARBA00022553"/>
    </source>
</evidence>
<dbReference type="FunFam" id="1.10.533.10:FF:000002">
    <property type="entry name" value="Ankyrin-3 isoform 2"/>
    <property type="match status" value="1"/>
</dbReference>
<feature type="region of interest" description="Disordered" evidence="16">
    <location>
        <begin position="1883"/>
        <end position="1914"/>
    </location>
</feature>
<dbReference type="FunFam" id="2.60.220.30:FF:000001">
    <property type="entry name" value="Ankyrin-3 isoform 2"/>
    <property type="match status" value="1"/>
</dbReference>
<keyword evidence="10" id="KW-0206">Cytoskeleton</keyword>
<dbReference type="Pfam" id="PF12796">
    <property type="entry name" value="Ank_2"/>
    <property type="match status" value="6"/>
</dbReference>
<dbReference type="Pfam" id="PF00791">
    <property type="entry name" value="ZU5"/>
    <property type="match status" value="1"/>
</dbReference>
<dbReference type="GO" id="GO:0005856">
    <property type="term" value="C:cytoskeleton"/>
    <property type="evidence" value="ECO:0007669"/>
    <property type="project" value="UniProtKB-SubCell"/>
</dbReference>
<dbReference type="GO" id="GO:0005764">
    <property type="term" value="C:lysosome"/>
    <property type="evidence" value="ECO:0007669"/>
    <property type="project" value="UniProtKB-SubCell"/>
</dbReference>
<dbReference type="PROSITE" id="PS50088">
    <property type="entry name" value="ANK_REPEAT"/>
    <property type="match status" value="20"/>
</dbReference>
<dbReference type="SMART" id="SM00005">
    <property type="entry name" value="DEATH"/>
    <property type="match status" value="1"/>
</dbReference>
<feature type="region of interest" description="Disordered" evidence="16">
    <location>
        <begin position="2879"/>
        <end position="3054"/>
    </location>
</feature>
<dbReference type="FunFam" id="2.60.40.2660:FF:000001">
    <property type="entry name" value="Ankyrin-3 isoform 2"/>
    <property type="match status" value="1"/>
</dbReference>
<feature type="repeat" description="ANK" evidence="15">
    <location>
        <begin position="632"/>
        <end position="664"/>
    </location>
</feature>
<feature type="region of interest" description="Disordered" evidence="16">
    <location>
        <begin position="2203"/>
        <end position="2247"/>
    </location>
</feature>
<feature type="compositionally biased region" description="Basic and acidic residues" evidence="16">
    <location>
        <begin position="3012"/>
        <end position="3021"/>
    </location>
</feature>
<feature type="compositionally biased region" description="Basic and acidic residues" evidence="16">
    <location>
        <begin position="3586"/>
        <end position="3613"/>
    </location>
</feature>
<dbReference type="PANTHER" id="PTHR24123:SF74">
    <property type="entry name" value="ANKYRIN 3"/>
    <property type="match status" value="1"/>
</dbReference>
<dbReference type="Gene3D" id="2.60.220.30">
    <property type="match status" value="3"/>
</dbReference>
<feature type="region of interest" description="Disordered" evidence="16">
    <location>
        <begin position="2750"/>
        <end position="2772"/>
    </location>
</feature>
<feature type="compositionally biased region" description="Basic and acidic residues" evidence="16">
    <location>
        <begin position="3246"/>
        <end position="3263"/>
    </location>
</feature>
<accession>A0A8J6FE68</accession>
<evidence type="ECO:0000256" key="7">
    <source>
        <dbReference type="ARBA" id="ARBA00023018"/>
    </source>
</evidence>
<dbReference type="SUPFAM" id="SSF47986">
    <property type="entry name" value="DEATH domain"/>
    <property type="match status" value="1"/>
</dbReference>
<feature type="repeat" description="ANK" evidence="15">
    <location>
        <begin position="335"/>
        <end position="367"/>
    </location>
</feature>
<evidence type="ECO:0000256" key="13">
    <source>
        <dbReference type="ARBA" id="ARBA00024012"/>
    </source>
</evidence>
<feature type="repeat" description="ANK" evidence="15">
    <location>
        <begin position="401"/>
        <end position="433"/>
    </location>
</feature>
<feature type="region of interest" description="Disordered" evidence="16">
    <location>
        <begin position="4170"/>
        <end position="4294"/>
    </location>
</feature>
<organism evidence="19 20">
    <name type="scientific">Eleutherodactylus coqui</name>
    <name type="common">Puerto Rican coqui</name>
    <dbReference type="NCBI Taxonomy" id="57060"/>
    <lineage>
        <taxon>Eukaryota</taxon>
        <taxon>Metazoa</taxon>
        <taxon>Chordata</taxon>
        <taxon>Craniata</taxon>
        <taxon>Vertebrata</taxon>
        <taxon>Euteleostomi</taxon>
        <taxon>Amphibia</taxon>
        <taxon>Batrachia</taxon>
        <taxon>Anura</taxon>
        <taxon>Neobatrachia</taxon>
        <taxon>Hyloidea</taxon>
        <taxon>Eleutherodactylidae</taxon>
        <taxon>Eleutherodactylinae</taxon>
        <taxon>Eleutherodactylus</taxon>
        <taxon>Eleutherodactylus</taxon>
    </lineage>
</organism>
<feature type="repeat" description="ANK" evidence="15">
    <location>
        <begin position="170"/>
        <end position="202"/>
    </location>
</feature>
<dbReference type="InterPro" id="IPR002110">
    <property type="entry name" value="Ankyrin_rpt"/>
</dbReference>
<feature type="compositionally biased region" description="Polar residues" evidence="16">
    <location>
        <begin position="2436"/>
        <end position="2447"/>
    </location>
</feature>
<dbReference type="SUPFAM" id="SSF48403">
    <property type="entry name" value="Ankyrin repeat"/>
    <property type="match status" value="2"/>
</dbReference>
<keyword evidence="12" id="KW-0628">Postsynaptic cell membrane</keyword>
<dbReference type="PROSITE" id="PS51145">
    <property type="entry name" value="ZU5"/>
    <property type="match status" value="2"/>
</dbReference>
<evidence type="ECO:0000256" key="1">
    <source>
        <dbReference type="ARBA" id="ARBA00004245"/>
    </source>
</evidence>
<sequence>MLCFSRSQNGLNALHLASKEGHVEIVSELIQRGVDVDAATKKGNTALHIASLAGQTEVVRVLVTNGANVNAQSQNGFTPLYMAAQENHLEVVKFLLDNGASQSLATEDGFTPLAVALQQGHDQVVSLLLENDTKGKVRLPALHIAARKDDTKAAALLLQNDHNADVESKSGFTPLHIAAHYGNINVATLLISRGAAVDFTARNDITPLHVASKRGNGNMVKLLLDRGSKIDAKTRDGLTPLHCGARSGHEQVVEMLLERGAPILSKTKNGLSPLHMATQGDHLNCVQLLLMHNVPVDDVTNDYLTALHVAAHCGHYKVAKVLLDKKANPNAKALNGFTPLHIACKKNRIKVMELLLKHGASIQAVTESGLTPIHVAAFMGHVNIVSQLTHHGASPNTTNVRGETALHMAARAGQSEVVRYLLQNGAQVEAKAKDDQTPLHIAARLGKADIVQQLLKQGACPDASTTSGYTPLHLAAREGHDDVASVLLEHGATYAIVTKKGFTPLHVAAKYGKIEVAKLLLEKNASPDAAGKNGYTPLHIAAKKNQMDIATTLLEYGADANAVTKQGIAPVHLASQEGHMDMVSLLLTRNANVNVSNKSGLTPQHLAAQEDRVSVAQVLSNNGAITDSTTKMGYTPLHVASHYGNIKMVNFLLQHGAKVNAKTKNGYTPLHQAAQQGHTHIINVLLQHGASPNEVTVNGNTALAIARRLGYISVVDTLKVVTEETLTTVMVTEKHKMNVPETMNEVLDMSDDEVRKANVPEILSDAEYLSEGDEGEDAMTGDTDKYLGPQDLKELGDDSLPQEGYMGFSLGARSASSDRSYTLNRSSFARDSMMIEELLAPSKDQHLSFTREFDSDSLRHYSWAADTLDNVNLVSSPVHSGFLVSFMVDARGGSMRGSRHNGMRIVIPPRKCTAPTRITCRLVKRHKLATPPMVEGEGLASRLVEMGPAGAQFLGEELDSSEELEKKRICRIVTKDFPQYFAVVSRIKQESNQIGPEGGVLKSTTVPRVQASFPEGALTKRIRVGLQAQPVPDELVKKVIGNRATFSPIVTVEPRRRKFHKPITMTIPVPPPSGEGVTNGYKGDTTPSLRLLCSITGGTSPAQWEDITGTTPLTFVNDCVSFTTNVSARFWLGDCHQIPETVSLATQLYRELICVPYMAKFVVFAKMNDPVEARLRCFCMTDDKVDKTLEQQENFEEVARSKDIEVLEGKPIHVDCYGNLAPLTKGGQQLVFNFYAFKENRLPFSVKVRDPSQEPCGRLSFLKEPKMTKGLPQTAVCNLNITLPTQKKIEKVDRRQNFVSLALRKRYSYLTEPGMKPIDRNAGAPRTIPVTYSYKPGFPTRPYQSWTTAPITVPGQTKSGFTSLSSSSSNTPSASPLKSIWSVSSASPIKSTLGASTTSSVKSVSDVASPIRSFRTIASPIKTVVTQPPYTIQGSTGSPIRASTIAEAPAFKGLSSTSVFTSRTSPVTTAGSLLERSSITMTPPASPKSNINMYSSSLPFKSIITSAGSLSSSPLKSVVSSTISTPPKVNIAPSLPSPLKIGNGPSEVGLMNGSASPLKYPLCSNYINGSAVNLQDKISAVTKSTTVSLNSTIDTAEKGYSIPTTTQMSYSPIKSFASTASAFQTIRAPPAGAVYGNFRSSLSSTTSSVTSSTLTVPVYSVVNVLSEPTLKKLTESASLTKSAAALLSTSKNASTEFSRLSSPLKTSLFLSPAALKLATTSSLSSSQEILKDVADMKEDLIRMTAILQTDTTEDKPFHSELAKEVKIEDEEPFKIVEKVKEDLVKVSEILKKDVFLEKMTSSDQGQSPEEDWVEFSREEIEEARESASVNLPLYPPEKVHLKSRTLSEKDYNLTKVIDYLTNDIGGNTFSTLKYKYDDGRKEGEEKQKRVLKPGIALQDHKLKMPPSSMRSSASEKELCKIADSVFGTDMILESPDDFSQHEQDKSPLSDSGFETRSEKTPSAPQSAESTGPKPLFHDVPIPPVITETRTEVVHVIRSYEPSTGEVGEADKIEPPQLKSDKTFLDFEQNQPGPLKIKNKAFQLKTGIDEDDHAGVLGKGVRVKEETHITTTTRMVYHPPQSAEKSERIEETMSVHDIMKAFQSGRDPSKELAGLFEHKTSVASDVQKCADTSQPHLERDIKMKPKLERIIEVHIEKGNQAEPTEVIIRETKKHPEKEMYVYQRDLSQGDFNIKDMVTERNKMFPCSDEQGQGEEEELTAEESLPSCLESSRVNTPVSQEEDSRPSSAQLISDDSYKTLKLLSQHSVEYHDDELSELRGESYRFAEKMLLSETLDDAQESLTDHAVLIGSDFHLPEKQCREKTITTPKKEILSKIYKDVAENGLGKMCSDDSLDKVTVLHYTGDPKSPKHAMWMRFTEDRLDRGREKLLYEDRVDRTVKEAEEKLTEVSQFFRDKTEKLNDELQSPEKTPHKKNGKEYNSGQHSTNSSPEKRKVTDFRTSSEDWTKMHQFLHDGKCTTLADDRKATSLPCSPEKRMFDHRTDNQQSGSQSGSQSGFQLKQSKLSAIKLKFEQSINLKNKDSSQEEKKHETPSKIPVKKPQDSRLPFFQFHAKEKPQKTVEEMNGDIPLLKESITEAINEECLKFKERIKNSGGFLDHKADKLIGGLMDQFPQQSVTSASGTKDSPEKKTYRTWETSGAATQKAQKEKLTHMFVKDKGAEMNGSHHSNCETEKEKTLAKNGSDTKESVKSPSKKLLYTELARKDVGYISDEKHENKKEGTNVSHIPVRVSEEKRALHSADSHNSQSKLENDFRRTSSLPLNKQIKPDILHSTLVADESNRRVDKAQDYLGISPSTEDNEISPVKSPDSLESSPIKERLASVHESKLVADSNQKYSSGNTEALKEIKTLPVYVSIVQVGKQYEKEVQGGVKKVTSQESRTTQETRGSLFNIKPQKQPPSPQGSPEDDTLEQVSFIDSSGKSPLTPETPSSEEVSYEFNSKTPDSLMPYLPGKPSPIPEVSEESEEEELVKLPSIKQSIPDSMNADIAKPVTVSKDLNKRSKDNRVAYIEFPPPPPLDSEHSDSSKKNMENSTDSEMELTEVNLQDDHDKFLSAEPVIRVQPPSPIPPELDISDSSDDESVLQPVAVKKYTFRITDEEIKECMKMNSSVKSCTSKQDQELDMGLNAQTNDLEQNGNNDQSVTECSIATTAEFSHDTDATEIDSLDGYDLQDEDDGLTESDAKLGQSQEVEVKKEPWAKEGMLKHSDRSFSQSKLEVIEEEKVVIEEYKPCRKISDGEKKNESGEKKQGGQFFTLEGRHPDRPVFPDTYFSYKVDEEFATPFKTVATKSLDFDPWSSKAGDDDVFETKSKDEEPKPFSLAVEDRSQATTPDTTPARTPTDESTPTSEPNPFPFHEGKMFEMTRSGAIDMSKRDFVEERLQFFQIGEHNSEGKSGDKGVGGKITAITLPQSGDILIDPILEKKVETSTVEHATIIQGSGDCPDGTNGNHSLDKPATTTNCKVDPKLRTPIKMGISASTMTAKKDCTGEVADKIEAVPDFQNVDNESKAIFTNITTTETIIRHIEIHDFQTENYNNNNNLDSLALNVNNNTINLVLSKDCESKSSKTLTKAKVNVEKEKGTPNKNIDRDKRRPQRNEQKLADPPGNKPRSKLPVKAISVRPVNERTSNTNTSVVRRNLPSKVEKDTRQGYVSNTEIKSKIPIKNVNRVNPPLQRKVAPRLRQAQIEKEASKPTPSKLPVKVRSLPTATSAAKVKKHEYSEVCKHSIEYFKGISGETLKLVDRLSDEEKKMQQPDISDDEESTSRNTSLSEATQVSQPSVTSRSAKDMKADATSLKSKIEKADSERRSSRRTGPQSPCERTDIRMAIVADHLGLSWTELARELNFSVDEINQIRVENPNSLTSQSFMLLKKWVIRDGKNATTDALTNVLTKINRIDIVTLLEGPIFDYGNITGTRSFADDNNVFSDPAVDGYPTIQVELETPTGLRYVPPTPLNQDDFFSDNSSVESPLRTPSRLSDVLVTQQGNGDILASPPMVLAEDTSLDDSRQDYLIYCPSYETAIHRVKFEDVKLHDEPLNEGSYIEVDQSVQYKQQKLIERAEKSGKLEKDTSGPEEEITEERLKLLFKHLHLEEVESEEMTEEKVQAILKNVEQAEQEMSSIAGWHTEASSIHVEQTPERKLNSELLERLDDSHESITSYLKGEVGRLGSNVSPSESVTEGKTTSSGPEREPVKLNEKQKPKTLHGKVEQTTPSTGHQKSSEITSKSITVEHKSSLPISAKRTGLEEGKSKPSAHAEEGTSSEKNDGHKVKTKKEVRHIEKKTYS</sequence>
<dbReference type="PROSITE" id="PS50297">
    <property type="entry name" value="ANK_REP_REGION"/>
    <property type="match status" value="20"/>
</dbReference>
<feature type="compositionally biased region" description="Polar residues" evidence="16">
    <location>
        <begin position="2927"/>
        <end position="2959"/>
    </location>
</feature>
<feature type="region of interest" description="Disordered" evidence="16">
    <location>
        <begin position="3576"/>
        <end position="3628"/>
    </location>
</feature>
<feature type="compositionally biased region" description="Acidic residues" evidence="16">
    <location>
        <begin position="2210"/>
        <end position="2219"/>
    </location>
</feature>
<feature type="compositionally biased region" description="Basic and acidic residues" evidence="16">
    <location>
        <begin position="2685"/>
        <end position="2706"/>
    </location>
</feature>
<evidence type="ECO:0000313" key="20">
    <source>
        <dbReference type="Proteomes" id="UP000770717"/>
    </source>
</evidence>
<dbReference type="Pfam" id="PF13637">
    <property type="entry name" value="Ank_4"/>
    <property type="match status" value="2"/>
</dbReference>
<feature type="repeat" description="ANK" evidence="15">
    <location>
        <begin position="203"/>
        <end position="235"/>
    </location>
</feature>
<dbReference type="FunFam" id="1.25.40.20:FF:000003">
    <property type="entry name" value="Ankyrin, isoform B"/>
    <property type="match status" value="1"/>
</dbReference>
<feature type="compositionally biased region" description="Basic and acidic residues" evidence="16">
    <location>
        <begin position="4197"/>
        <end position="4209"/>
    </location>
</feature>
<evidence type="ECO:0000256" key="9">
    <source>
        <dbReference type="ARBA" id="ARBA00023136"/>
    </source>
</evidence>
<dbReference type="CDD" id="cd08803">
    <property type="entry name" value="Death_ank3"/>
    <property type="match status" value="1"/>
</dbReference>
<feature type="repeat" description="ANK" evidence="15">
    <location>
        <begin position="665"/>
        <end position="697"/>
    </location>
</feature>
<proteinExistence type="predicted"/>
<dbReference type="InterPro" id="IPR040745">
    <property type="entry name" value="Ankyrin_UPA"/>
</dbReference>
<feature type="compositionally biased region" description="Polar residues" evidence="16">
    <location>
        <begin position="2227"/>
        <end position="2237"/>
    </location>
</feature>
<keyword evidence="7" id="KW-0770">Synapse</keyword>
<feature type="repeat" description="ANK" evidence="15">
    <location>
        <begin position="108"/>
        <end position="131"/>
    </location>
</feature>
<comment type="caution">
    <text evidence="19">The sequence shown here is derived from an EMBL/GenBank/DDBJ whole genome shotgun (WGS) entry which is preliminary data.</text>
</comment>
<feature type="region of interest" description="Disordered" evidence="16">
    <location>
        <begin position="3315"/>
        <end position="3371"/>
    </location>
</feature>
<keyword evidence="20" id="KW-1185">Reference proteome</keyword>
<feature type="compositionally biased region" description="Basic and acidic residues" evidence="16">
    <location>
        <begin position="3809"/>
        <end position="3819"/>
    </location>
</feature>
<dbReference type="Pfam" id="PF00023">
    <property type="entry name" value="Ank"/>
    <property type="match status" value="2"/>
</dbReference>
<feature type="compositionally biased region" description="Polar residues" evidence="16">
    <location>
        <begin position="3144"/>
        <end position="3167"/>
    </location>
</feature>
<feature type="compositionally biased region" description="Polar residues" evidence="16">
    <location>
        <begin position="3776"/>
        <end position="3795"/>
    </location>
</feature>
<keyword evidence="9" id="KW-0472">Membrane</keyword>
<feature type="region of interest" description="Disordered" evidence="16">
    <location>
        <begin position="2806"/>
        <end position="2833"/>
    </location>
</feature>
<feature type="repeat" description="ANK" evidence="15">
    <location>
        <begin position="75"/>
        <end position="107"/>
    </location>
</feature>
<evidence type="ECO:0000256" key="11">
    <source>
        <dbReference type="ARBA" id="ARBA00023228"/>
    </source>
</evidence>
<feature type="repeat" description="ANK" evidence="15">
    <location>
        <begin position="533"/>
        <end position="565"/>
    </location>
</feature>
<keyword evidence="4" id="KW-0963">Cytoplasm</keyword>
<name>A0A8J6FE68_ELECQ</name>
<evidence type="ECO:0000256" key="12">
    <source>
        <dbReference type="ARBA" id="ARBA00023257"/>
    </source>
</evidence>
<feature type="compositionally biased region" description="Basic and acidic residues" evidence="16">
    <location>
        <begin position="3315"/>
        <end position="3340"/>
    </location>
</feature>
<feature type="region of interest" description="Disordered" evidence="16">
    <location>
        <begin position="3144"/>
        <end position="3227"/>
    </location>
</feature>
<feature type="region of interest" description="Disordered" evidence="16">
    <location>
        <begin position="2634"/>
        <end position="2664"/>
    </location>
</feature>
<evidence type="ECO:0000259" key="17">
    <source>
        <dbReference type="PROSITE" id="PS50017"/>
    </source>
</evidence>
<feature type="repeat" description="ANK" evidence="15">
    <location>
        <begin position="467"/>
        <end position="499"/>
    </location>
</feature>
<keyword evidence="8 15" id="KW-0040">ANK repeat</keyword>